<evidence type="ECO:0008006" key="5">
    <source>
        <dbReference type="Google" id="ProtNLM"/>
    </source>
</evidence>
<dbReference type="InterPro" id="IPR036259">
    <property type="entry name" value="MFS_trans_sf"/>
</dbReference>
<dbReference type="GO" id="GO:0016323">
    <property type="term" value="C:basolateral plasma membrane"/>
    <property type="evidence" value="ECO:0007669"/>
    <property type="project" value="TreeGrafter"/>
</dbReference>
<protein>
    <recommendedName>
        <fullName evidence="5">Solute carrier organic anion transporter family member</fullName>
    </recommendedName>
</protein>
<evidence type="ECO:0000256" key="1">
    <source>
        <dbReference type="ARBA" id="ARBA00023157"/>
    </source>
</evidence>
<organism evidence="3">
    <name type="scientific">Oppiella nova</name>
    <dbReference type="NCBI Taxonomy" id="334625"/>
    <lineage>
        <taxon>Eukaryota</taxon>
        <taxon>Metazoa</taxon>
        <taxon>Ecdysozoa</taxon>
        <taxon>Arthropoda</taxon>
        <taxon>Chelicerata</taxon>
        <taxon>Arachnida</taxon>
        <taxon>Acari</taxon>
        <taxon>Acariformes</taxon>
        <taxon>Sarcoptiformes</taxon>
        <taxon>Oribatida</taxon>
        <taxon>Brachypylina</taxon>
        <taxon>Oppioidea</taxon>
        <taxon>Oppiidae</taxon>
        <taxon>Oppiella</taxon>
    </lineage>
</organism>
<dbReference type="OrthoDB" id="5062115at2759"/>
<dbReference type="AlphaFoldDB" id="A0A7R9QS37"/>
<sequence length="318" mass="35082">MSSYKSFPTTPIDPRDYSCGIFRWRPEWLQKYATPRVFLLVFALLGVIQGANYTYMIASITTLEKRFAFGSKISGLILMTDNAMQLVANPLFGYLANRVHRPRVIALCQLMVVVGCYLAALPYFLYEYTALHTNTNGRNSSITALEYCDNSASVVSDSCNATGAGDGSGDYNAGGAVIPAVIIFCLASCCNGIGFTAFYIIGIPFIDDNVNKKNSPIYISTTAALRLGGPTLGYFLSSFCLRFYENPFHDPGISMKDPRWVGAWWLGFVILGTGVLICSIPMFFFPKNFKTSPLLNRDSYITIENSNTNSGKNFNIHS</sequence>
<evidence type="ECO:0000313" key="4">
    <source>
        <dbReference type="Proteomes" id="UP000728032"/>
    </source>
</evidence>
<dbReference type="Proteomes" id="UP000728032">
    <property type="component" value="Unassembled WGS sequence"/>
</dbReference>
<name>A0A7R9QS37_9ACAR</name>
<keyword evidence="1" id="KW-1015">Disulfide bond</keyword>
<feature type="transmembrane region" description="Helical" evidence="2">
    <location>
        <begin position="264"/>
        <end position="285"/>
    </location>
</feature>
<dbReference type="PANTHER" id="PTHR11388:SF76">
    <property type="entry name" value="SOLUTE CARRIER ORGANIC ANION TRANSPORTER FAMILY MEMBER"/>
    <property type="match status" value="1"/>
</dbReference>
<gene>
    <name evidence="3" type="ORF">ONB1V03_LOCUS13087</name>
</gene>
<dbReference type="EMBL" id="OC925963">
    <property type="protein sequence ID" value="CAD7656450.1"/>
    <property type="molecule type" value="Genomic_DNA"/>
</dbReference>
<keyword evidence="2" id="KW-0472">Membrane</keyword>
<feature type="non-terminal residue" evidence="3">
    <location>
        <position position="1"/>
    </location>
</feature>
<feature type="transmembrane region" description="Helical" evidence="2">
    <location>
        <begin position="104"/>
        <end position="126"/>
    </location>
</feature>
<dbReference type="GO" id="GO:0015347">
    <property type="term" value="F:sodium-independent organic anion transmembrane transporter activity"/>
    <property type="evidence" value="ECO:0007669"/>
    <property type="project" value="TreeGrafter"/>
</dbReference>
<reference evidence="3" key="1">
    <citation type="submission" date="2020-11" db="EMBL/GenBank/DDBJ databases">
        <authorList>
            <person name="Tran Van P."/>
        </authorList>
    </citation>
    <scope>NUCLEOTIDE SEQUENCE</scope>
</reference>
<feature type="transmembrane region" description="Helical" evidence="2">
    <location>
        <begin position="37"/>
        <end position="58"/>
    </location>
</feature>
<keyword evidence="2" id="KW-1133">Transmembrane helix</keyword>
<dbReference type="InterPro" id="IPR004156">
    <property type="entry name" value="OATP"/>
</dbReference>
<dbReference type="Gene3D" id="1.20.1250.20">
    <property type="entry name" value="MFS general substrate transporter like domains"/>
    <property type="match status" value="1"/>
</dbReference>
<evidence type="ECO:0000256" key="2">
    <source>
        <dbReference type="SAM" id="Phobius"/>
    </source>
</evidence>
<dbReference type="Pfam" id="PF03137">
    <property type="entry name" value="OATP"/>
    <property type="match status" value="1"/>
</dbReference>
<feature type="transmembrane region" description="Helical" evidence="2">
    <location>
        <begin position="176"/>
        <end position="202"/>
    </location>
</feature>
<keyword evidence="4" id="KW-1185">Reference proteome</keyword>
<accession>A0A7R9QS37</accession>
<dbReference type="PANTHER" id="PTHR11388">
    <property type="entry name" value="ORGANIC ANION TRANSPORTER"/>
    <property type="match status" value="1"/>
</dbReference>
<dbReference type="EMBL" id="CAJPVJ010011138">
    <property type="protein sequence ID" value="CAG2173637.1"/>
    <property type="molecule type" value="Genomic_DNA"/>
</dbReference>
<keyword evidence="2" id="KW-0812">Transmembrane</keyword>
<dbReference type="SUPFAM" id="SSF103473">
    <property type="entry name" value="MFS general substrate transporter"/>
    <property type="match status" value="1"/>
</dbReference>
<dbReference type="GO" id="GO:0043252">
    <property type="term" value="P:sodium-independent organic anion transport"/>
    <property type="evidence" value="ECO:0007669"/>
    <property type="project" value="TreeGrafter"/>
</dbReference>
<proteinExistence type="predicted"/>
<evidence type="ECO:0000313" key="3">
    <source>
        <dbReference type="EMBL" id="CAD7656450.1"/>
    </source>
</evidence>